<reference evidence="3" key="1">
    <citation type="submission" date="2020-06" db="EMBL/GenBank/DDBJ databases">
        <authorList>
            <person name="Li T."/>
            <person name="Hu X."/>
            <person name="Zhang T."/>
            <person name="Song X."/>
            <person name="Zhang H."/>
            <person name="Dai N."/>
            <person name="Sheng W."/>
            <person name="Hou X."/>
            <person name="Wei L."/>
        </authorList>
    </citation>
    <scope>NUCLEOTIDE SEQUENCE</scope>
    <source>
        <strain evidence="3">KEN1</strain>
        <tissue evidence="3">Leaf</tissue>
    </source>
</reference>
<comment type="caution">
    <text evidence="3">The sequence shown here is derived from an EMBL/GenBank/DDBJ whole genome shotgun (WGS) entry which is preliminary data.</text>
</comment>
<dbReference type="PANTHER" id="PTHR46890">
    <property type="entry name" value="NON-LTR RETROLELEMENT REVERSE TRANSCRIPTASE-LIKE PROTEIN-RELATED"/>
    <property type="match status" value="1"/>
</dbReference>
<feature type="compositionally biased region" description="Polar residues" evidence="1">
    <location>
        <begin position="519"/>
        <end position="528"/>
    </location>
</feature>
<dbReference type="PANTHER" id="PTHR46890:SF48">
    <property type="entry name" value="RNA-DIRECTED DNA POLYMERASE"/>
    <property type="match status" value="1"/>
</dbReference>
<dbReference type="Gene3D" id="3.60.10.10">
    <property type="entry name" value="Endonuclease/exonuclease/phosphatase"/>
    <property type="match status" value="1"/>
</dbReference>
<name>A0AAW2WD53_9LAMI</name>
<dbReference type="InterPro" id="IPR036691">
    <property type="entry name" value="Endo/exonu/phosph_ase_sf"/>
</dbReference>
<gene>
    <name evidence="3" type="ORF">Slati_2448900</name>
</gene>
<evidence type="ECO:0000313" key="3">
    <source>
        <dbReference type="EMBL" id="KAL0439659.1"/>
    </source>
</evidence>
<dbReference type="SUPFAM" id="SSF56219">
    <property type="entry name" value="DNase I-like"/>
    <property type="match status" value="1"/>
</dbReference>
<dbReference type="InterPro" id="IPR025558">
    <property type="entry name" value="DUF4283"/>
</dbReference>
<feature type="domain" description="DUF4283" evidence="2">
    <location>
        <begin position="405"/>
        <end position="483"/>
    </location>
</feature>
<accession>A0AAW2WD53</accession>
<feature type="compositionally biased region" description="Basic and acidic residues" evidence="1">
    <location>
        <begin position="538"/>
        <end position="548"/>
    </location>
</feature>
<dbReference type="InterPro" id="IPR052343">
    <property type="entry name" value="Retrotransposon-Effector_Assoc"/>
</dbReference>
<dbReference type="AlphaFoldDB" id="A0AAW2WD53"/>
<organism evidence="3">
    <name type="scientific">Sesamum latifolium</name>
    <dbReference type="NCBI Taxonomy" id="2727402"/>
    <lineage>
        <taxon>Eukaryota</taxon>
        <taxon>Viridiplantae</taxon>
        <taxon>Streptophyta</taxon>
        <taxon>Embryophyta</taxon>
        <taxon>Tracheophyta</taxon>
        <taxon>Spermatophyta</taxon>
        <taxon>Magnoliopsida</taxon>
        <taxon>eudicotyledons</taxon>
        <taxon>Gunneridae</taxon>
        <taxon>Pentapetalae</taxon>
        <taxon>asterids</taxon>
        <taxon>lamiids</taxon>
        <taxon>Lamiales</taxon>
        <taxon>Pedaliaceae</taxon>
        <taxon>Sesamum</taxon>
    </lineage>
</organism>
<sequence length="1085" mass="122170">MAWRSCVEWARRRWRGHHPLNAASRALFASLAATSNTPEQTTRLCIEQVRMRLLGDEIKCGVSTLALFRIWKIPWEFPNFDSLGWQRDILWASRRWRGNHLLNAASRALLASIIYNIWRERNSRRFTAIAASAEAVAYRAMEEVTDEDDGTIDAGDDGLHGDLVMTEEMGSVALPEEMTGVAVEMFDFDGLGGDEEDHDASWASLRELQARWVEKFGETDLPTPRALGGRLRPVASRQSTPFPRRVLRNPTADDRRNFLATLAPPSRVCAEDDGTMETVAHTAIEDSPLMMDPSPTAREGSPMPSPLRYTSPPMMERQNSPSLCAVPMLNPEAPLETTMHTSAASLPGLFIGKVPITAPSMNFGDKIANEFNNSSRKTLSYIPPVIQNDEIVVHPALATSRDGARRWASTAVGYFLGRKPYVHHLNEYVQSVWPAVLEVTATTHGFFFFRVKMVAAMEEVIEGGPWLFQGQAIVLQRWEPGIALRHRTKECPTTQWILKPTVQVYVQRKPQECTDPPKVNTSIPTVSIETPAPAIPRDSPKERPSAEGAKGKEVVVFNPFDALTLVDDDGAESSSKGPKQSSPLASNRIWIAWDSDYLHVDILDMSTQFVHCLIFIRQLHVSVALTIAYGANDRTIRRDLWQSLISLADTMDDDPWLVGGDFNVVFYDSEVCGLAGDTHLAMEEFWDCIMTTGLVTLLMQGELFTWHNCSTDSRSLWKRLDRILSNDRWLERWPNSYYLSLTPWTLDHPPLVIRGDHTPLPAGMFWFDNYLAQATGFLDTVQNIWRHNIVATTMFSVTRKLKALKPVFRQQRRSKGIPLEMPQSLNKPCYNRGQKYSGSKGATNVPGYSFVKLPLDGPQREFFKFRRKEPNTDRSSRGGDTEALLKTVIASEVKQTFFDVEEDKAPGPDGYSAGFYKAAWPIIGEEVTRAILEFFNTGKLLKQVITKIIVQRLSLVLDRLISPSQNAFVPGRSIGDNILLTQELFRGYNQQRLPPRCALKVDLRKASDSVEWDFLLVVLDLFGFLCQIYSVDRGVCHDFIILSLLERYPSWLFLRSPGTPAKGPHFPISLRARYGGFTLDTGTDD</sequence>
<dbReference type="Pfam" id="PF14111">
    <property type="entry name" value="DUF4283"/>
    <property type="match status" value="1"/>
</dbReference>
<proteinExistence type="predicted"/>
<evidence type="ECO:0000259" key="2">
    <source>
        <dbReference type="Pfam" id="PF14111"/>
    </source>
</evidence>
<reference evidence="3" key="2">
    <citation type="journal article" date="2024" name="Plant">
        <title>Genomic evolution and insights into agronomic trait innovations of Sesamum species.</title>
        <authorList>
            <person name="Miao H."/>
            <person name="Wang L."/>
            <person name="Qu L."/>
            <person name="Liu H."/>
            <person name="Sun Y."/>
            <person name="Le M."/>
            <person name="Wang Q."/>
            <person name="Wei S."/>
            <person name="Zheng Y."/>
            <person name="Lin W."/>
            <person name="Duan Y."/>
            <person name="Cao H."/>
            <person name="Xiong S."/>
            <person name="Wang X."/>
            <person name="Wei L."/>
            <person name="Li C."/>
            <person name="Ma Q."/>
            <person name="Ju M."/>
            <person name="Zhao R."/>
            <person name="Li G."/>
            <person name="Mu C."/>
            <person name="Tian Q."/>
            <person name="Mei H."/>
            <person name="Zhang T."/>
            <person name="Gao T."/>
            <person name="Zhang H."/>
        </authorList>
    </citation>
    <scope>NUCLEOTIDE SEQUENCE</scope>
    <source>
        <strain evidence="3">KEN1</strain>
    </source>
</reference>
<evidence type="ECO:0000256" key="1">
    <source>
        <dbReference type="SAM" id="MobiDB-lite"/>
    </source>
</evidence>
<feature type="region of interest" description="Disordered" evidence="1">
    <location>
        <begin position="513"/>
        <end position="548"/>
    </location>
</feature>
<dbReference type="EMBL" id="JACGWN010000008">
    <property type="protein sequence ID" value="KAL0439659.1"/>
    <property type="molecule type" value="Genomic_DNA"/>
</dbReference>
<protein>
    <recommendedName>
        <fullName evidence="2">DUF4283 domain-containing protein</fullName>
    </recommendedName>
</protein>